<dbReference type="InterPro" id="IPR036188">
    <property type="entry name" value="FAD/NAD-bd_sf"/>
</dbReference>
<organism evidence="3">
    <name type="scientific">Halopseudomonas xinjiangensis</name>
    <dbReference type="NCBI Taxonomy" id="487184"/>
    <lineage>
        <taxon>Bacteria</taxon>
        <taxon>Pseudomonadati</taxon>
        <taxon>Pseudomonadota</taxon>
        <taxon>Gammaproteobacteria</taxon>
        <taxon>Pseudomonadales</taxon>
        <taxon>Pseudomonadaceae</taxon>
        <taxon>Halopseudomonas</taxon>
    </lineage>
</organism>
<dbReference type="EMBL" id="DRFO01000025">
    <property type="protein sequence ID" value="HDZ57083.1"/>
    <property type="molecule type" value="Genomic_DNA"/>
</dbReference>
<dbReference type="SUPFAM" id="SSF51905">
    <property type="entry name" value="FAD/NAD(P)-binding domain"/>
    <property type="match status" value="1"/>
</dbReference>
<dbReference type="Pfam" id="PF01266">
    <property type="entry name" value="DAO"/>
    <property type="match status" value="1"/>
</dbReference>
<evidence type="ECO:0000259" key="2">
    <source>
        <dbReference type="Pfam" id="PF01266"/>
    </source>
</evidence>
<comment type="caution">
    <text evidence="3">The sequence shown here is derived from an EMBL/GenBank/DDBJ whole genome shotgun (WGS) entry which is preliminary data.</text>
</comment>
<dbReference type="PANTHER" id="PTHR13847">
    <property type="entry name" value="SARCOSINE DEHYDROGENASE-RELATED"/>
    <property type="match status" value="1"/>
</dbReference>
<dbReference type="SUPFAM" id="SSF54373">
    <property type="entry name" value="FAD-linked reductases, C-terminal domain"/>
    <property type="match status" value="1"/>
</dbReference>
<name>A0A7V1BPP0_9GAMM</name>
<dbReference type="InterPro" id="IPR006076">
    <property type="entry name" value="FAD-dep_OxRdtase"/>
</dbReference>
<gene>
    <name evidence="3" type="ORF">ENH64_11510</name>
</gene>
<proteinExistence type="predicted"/>
<dbReference type="Proteomes" id="UP000885703">
    <property type="component" value="Unassembled WGS sequence"/>
</dbReference>
<dbReference type="GO" id="GO:0005737">
    <property type="term" value="C:cytoplasm"/>
    <property type="evidence" value="ECO:0007669"/>
    <property type="project" value="TreeGrafter"/>
</dbReference>
<dbReference type="GO" id="GO:0016491">
    <property type="term" value="F:oxidoreductase activity"/>
    <property type="evidence" value="ECO:0007669"/>
    <property type="project" value="UniProtKB-KW"/>
</dbReference>
<protein>
    <submittedName>
        <fullName evidence="3">FAD-dependent oxidoreductase</fullName>
    </submittedName>
</protein>
<dbReference type="PANTHER" id="PTHR13847:SF289">
    <property type="entry name" value="GLYCINE OXIDASE"/>
    <property type="match status" value="1"/>
</dbReference>
<reference evidence="3" key="1">
    <citation type="journal article" date="2020" name="mSystems">
        <title>Genome- and Community-Level Interaction Insights into Carbon Utilization and Element Cycling Functions of Hydrothermarchaeota in Hydrothermal Sediment.</title>
        <authorList>
            <person name="Zhou Z."/>
            <person name="Liu Y."/>
            <person name="Xu W."/>
            <person name="Pan J."/>
            <person name="Luo Z.H."/>
            <person name="Li M."/>
        </authorList>
    </citation>
    <scope>NUCLEOTIDE SEQUENCE [LARGE SCALE GENOMIC DNA]</scope>
    <source>
        <strain evidence="3">HyVt-324</strain>
    </source>
</reference>
<keyword evidence="1" id="KW-0560">Oxidoreductase</keyword>
<dbReference type="Gene3D" id="3.30.9.10">
    <property type="entry name" value="D-Amino Acid Oxidase, subunit A, domain 2"/>
    <property type="match status" value="1"/>
</dbReference>
<dbReference type="Gene3D" id="3.50.50.60">
    <property type="entry name" value="FAD/NAD(P)-binding domain"/>
    <property type="match status" value="1"/>
</dbReference>
<accession>A0A7V1BPP0</accession>
<evidence type="ECO:0000256" key="1">
    <source>
        <dbReference type="ARBA" id="ARBA00023002"/>
    </source>
</evidence>
<feature type="domain" description="FAD dependent oxidoreductase" evidence="2">
    <location>
        <begin position="3"/>
        <end position="344"/>
    </location>
</feature>
<dbReference type="AlphaFoldDB" id="A0A7V1BPP0"/>
<sequence length="368" mass="39696">MQDVVVIGGGVMGCLTALNLVQAGLSVTLVERQNTGKEASWAGGGIVSPLYPWRYNDAVSALVDWSQRYYPQLGAELCERTGIDPEVTPCGLLWLDDTEQEQALSWAAAHHKPLQKVDAAFLHDQVPALACRFTGGLWQSGLANVRNPRLMTALKALLLQNPLFTLEENSIASELTMTHGRVTGVRHARGELMAGAVILTAGAWSGEWMERLGLDLPVVPVKGQMLLYKAEPGWLPSMVLYNGRYAIPRRDGHIVIGSTLEHCGFDTSTTDEALGLLRQSAEGLLPGLAQMQPVAQWAGLRPGSPEGVPYIGRVPERPGLWINAGHYRNGLVLAPASCRLIADLMTDNQPAIDPAPYQLEGRVDSGAG</sequence>
<evidence type="ECO:0000313" key="3">
    <source>
        <dbReference type="EMBL" id="HDZ57083.1"/>
    </source>
</evidence>